<feature type="domain" description="OmpA-like" evidence="4">
    <location>
        <begin position="172"/>
        <end position="291"/>
    </location>
</feature>
<dbReference type="Gene3D" id="3.30.1330.60">
    <property type="entry name" value="OmpA-like domain"/>
    <property type="match status" value="1"/>
</dbReference>
<dbReference type="PANTHER" id="PTHR30329">
    <property type="entry name" value="STATOR ELEMENT OF FLAGELLAR MOTOR COMPLEX"/>
    <property type="match status" value="1"/>
</dbReference>
<dbReference type="PROSITE" id="PS01068">
    <property type="entry name" value="OMPA_1"/>
    <property type="match status" value="1"/>
</dbReference>
<evidence type="ECO:0000259" key="4">
    <source>
        <dbReference type="PROSITE" id="PS51123"/>
    </source>
</evidence>
<proteinExistence type="predicted"/>
<dbReference type="InterPro" id="IPR006665">
    <property type="entry name" value="OmpA-like"/>
</dbReference>
<evidence type="ECO:0000313" key="6">
    <source>
        <dbReference type="Proteomes" id="UP000092634"/>
    </source>
</evidence>
<name>A0A1E8PMV4_9BURK</name>
<organism evidence="5 6">
    <name type="scientific">Janthinobacterium lividum</name>
    <dbReference type="NCBI Taxonomy" id="29581"/>
    <lineage>
        <taxon>Bacteria</taxon>
        <taxon>Pseudomonadati</taxon>
        <taxon>Pseudomonadota</taxon>
        <taxon>Betaproteobacteria</taxon>
        <taxon>Burkholderiales</taxon>
        <taxon>Oxalobacteraceae</taxon>
        <taxon>Janthinobacterium</taxon>
    </lineage>
</organism>
<dbReference type="InterPro" id="IPR008816">
    <property type="entry name" value="Gly_zipper_2TM_dom"/>
</dbReference>
<dbReference type="Proteomes" id="UP000092634">
    <property type="component" value="Unassembled WGS sequence"/>
</dbReference>
<reference evidence="5 6" key="1">
    <citation type="submission" date="2016-10" db="EMBL/GenBank/DDBJ databases">
        <title>Updated version of Genome Assembly of Janthinobacterium lividum ERGS5:01.</title>
        <authorList>
            <person name="Kumar R."/>
            <person name="Acharya V."/>
            <person name="Singh D."/>
        </authorList>
    </citation>
    <scope>NUCLEOTIDE SEQUENCE [LARGE SCALE GENOMIC DNA]</scope>
    <source>
        <strain evidence="5 6">ERGS5:01</strain>
    </source>
</reference>
<evidence type="ECO:0000256" key="1">
    <source>
        <dbReference type="ARBA" id="ARBA00004370"/>
    </source>
</evidence>
<dbReference type="GO" id="GO:0009279">
    <property type="term" value="C:cell outer membrane"/>
    <property type="evidence" value="ECO:0007669"/>
    <property type="project" value="InterPro"/>
</dbReference>
<dbReference type="CDD" id="cd07185">
    <property type="entry name" value="OmpA_C-like"/>
    <property type="match status" value="1"/>
</dbReference>
<dbReference type="SUPFAM" id="SSF103088">
    <property type="entry name" value="OmpA-like"/>
    <property type="match status" value="1"/>
</dbReference>
<dbReference type="AlphaFoldDB" id="A0A1E8PMV4"/>
<evidence type="ECO:0000256" key="3">
    <source>
        <dbReference type="PROSITE-ProRule" id="PRU00473"/>
    </source>
</evidence>
<comment type="subcellular location">
    <subcellularLocation>
        <location evidence="1">Membrane</location>
    </subcellularLocation>
</comment>
<sequence>MIPFSLQAGAKRMPLRFGLKILTAAICASTVSGCATDPRTGQPSFKETFASEDPCSNNARNVGIAVGAIAGLVIGNQFKHSDKSRLIGAVLGGAVGGLIGHDMDARRCALAKIAKQYDLDMKISTVGANGSVLDDAALNANANGADIRKSAVGSVVEVRGQGVNGGHFELNSDQLTERAQNYFSAIADSYNARTMTADIQDPKKKAEFLAQIAARKILLIGHTDDTGNSRLNADLSERRARAVSAYMEKRGIPKHSLYFQGAGEAYPVADNATEAGRELNRRVEIVELANQASFDTYLTARKPRYDLYRSTPIAPAAVVEVAARGTPAVAARKPAKTSKDNARVAANAPPAVATAGAAASADTVASAPAATAPRASNTKGGKADSDAGQAIDFGGVPYTTSVNLANVGQAMPKRPSFSLISTAYASEPLVMTDCRRDRPRASNAVKALADGKVYSTSEFMPGLYGKTWTDQVNGHQIVINKVSVLAVDGALANPPQFKVYTNYNPAKRNSGQAEISVSPEVNTYLGENGLLYRMFLNGRAGLECVDIVFGKDGANAAKAGTLVYTRAEKTYAADFKPRIYQK</sequence>
<accession>A0A1E8PMV4</accession>
<dbReference type="PANTHER" id="PTHR30329:SF21">
    <property type="entry name" value="LIPOPROTEIN YIAD-RELATED"/>
    <property type="match status" value="1"/>
</dbReference>
<dbReference type="PROSITE" id="PS51123">
    <property type="entry name" value="OMPA_2"/>
    <property type="match status" value="1"/>
</dbReference>
<gene>
    <name evidence="5" type="ORF">BA896_017890</name>
</gene>
<evidence type="ECO:0000313" key="5">
    <source>
        <dbReference type="EMBL" id="OFJ46949.1"/>
    </source>
</evidence>
<dbReference type="EMBL" id="MAQB02000009">
    <property type="protein sequence ID" value="OFJ46949.1"/>
    <property type="molecule type" value="Genomic_DNA"/>
</dbReference>
<keyword evidence="2 3" id="KW-0472">Membrane</keyword>
<dbReference type="InterPro" id="IPR050330">
    <property type="entry name" value="Bact_OuterMem_StrucFunc"/>
</dbReference>
<dbReference type="InterPro" id="IPR036737">
    <property type="entry name" value="OmpA-like_sf"/>
</dbReference>
<dbReference type="Pfam" id="PF05433">
    <property type="entry name" value="Rick_17kDa_Anti"/>
    <property type="match status" value="1"/>
</dbReference>
<comment type="caution">
    <text evidence="5">The sequence shown here is derived from an EMBL/GenBank/DDBJ whole genome shotgun (WGS) entry which is preliminary data.</text>
</comment>
<evidence type="ECO:0000256" key="2">
    <source>
        <dbReference type="ARBA" id="ARBA00023136"/>
    </source>
</evidence>
<dbReference type="Pfam" id="PF00691">
    <property type="entry name" value="OmpA"/>
    <property type="match status" value="1"/>
</dbReference>
<dbReference type="PRINTS" id="PR01023">
    <property type="entry name" value="NAFLGMOTY"/>
</dbReference>
<protein>
    <recommendedName>
        <fullName evidence="4">OmpA-like domain-containing protein</fullName>
    </recommendedName>
</protein>
<dbReference type="InterPro" id="IPR006690">
    <property type="entry name" value="OMPA-like_CS"/>
</dbReference>